<dbReference type="Proteomes" id="UP001295469">
    <property type="component" value="Chromosome A03"/>
</dbReference>
<protein>
    <submittedName>
        <fullName evidence="1">(rape) hypothetical protein</fullName>
    </submittedName>
</protein>
<dbReference type="AlphaFoldDB" id="A0A816VQM1"/>
<reference evidence="1" key="1">
    <citation type="submission" date="2021-01" db="EMBL/GenBank/DDBJ databases">
        <authorList>
            <consortium name="Genoscope - CEA"/>
            <person name="William W."/>
        </authorList>
    </citation>
    <scope>NUCLEOTIDE SEQUENCE</scope>
</reference>
<dbReference type="EMBL" id="HG994357">
    <property type="protein sequence ID" value="CAF2123695.1"/>
    <property type="molecule type" value="Genomic_DNA"/>
</dbReference>
<accession>A0A816VQM1</accession>
<name>A0A816VQM1_BRANA</name>
<proteinExistence type="predicted"/>
<evidence type="ECO:0000313" key="1">
    <source>
        <dbReference type="EMBL" id="CAF2123695.1"/>
    </source>
</evidence>
<gene>
    <name evidence="1" type="ORF">DARMORV10_A03P23610.1</name>
</gene>
<organism evidence="1">
    <name type="scientific">Brassica napus</name>
    <name type="common">Rape</name>
    <dbReference type="NCBI Taxonomy" id="3708"/>
    <lineage>
        <taxon>Eukaryota</taxon>
        <taxon>Viridiplantae</taxon>
        <taxon>Streptophyta</taxon>
        <taxon>Embryophyta</taxon>
        <taxon>Tracheophyta</taxon>
        <taxon>Spermatophyta</taxon>
        <taxon>Magnoliopsida</taxon>
        <taxon>eudicotyledons</taxon>
        <taxon>Gunneridae</taxon>
        <taxon>Pentapetalae</taxon>
        <taxon>rosids</taxon>
        <taxon>malvids</taxon>
        <taxon>Brassicales</taxon>
        <taxon>Brassicaceae</taxon>
        <taxon>Brassiceae</taxon>
        <taxon>Brassica</taxon>
    </lineage>
</organism>
<sequence length="524" mass="58369">MITKVIKRVIVAPAVEVWRCKRASGGGLEMQKGHRSSIGGGLIDGKATNHPLSTTTLSQSALGAEFSPTMSLHDSDSEDIREHEDRTAPSECDLAHAIPHGSSDLALKMSLMEKRLGSMELLHRDKPANYVVVEALEGLNLHIQHFAGKKTSIFIPIIKASLSNYCTLQEMQKTMLLTVEAYFTSLFVNDKLGRQVYEVCSLYSEIVRRDEANKEATAKELVAVAVKSIEAALESKSLTNQTIRQGMKGMITCLSNFYTREKMLEYMTSSTGLTAKQAEHLFNRHIGNDAVRREAYHKRAAMSAGIHAREKQAAAEPAKGGDPVPEIIKGLECDLKALANQKIQVIFQSLKTCLSQYYTLEEMKTHMSAAVEQYYTSLFVDDKLGREAYLEKSLRRAPARRHEAEEAAALLQSEEEAMASKLASQVTKELQDHIETNNDQGSRKMMECMITCLSSYFTLKEMQIYMSSRTDFQATSVEIWYTKQLAQRDPAAHEAYVAVSSRMESLRAQQQQHASTSYSGGEGK</sequence>